<gene>
    <name evidence="2" type="ORF">ARMSODRAFT_1027669</name>
</gene>
<name>A0A2H3AWE8_9AGAR</name>
<reference evidence="3" key="1">
    <citation type="journal article" date="2017" name="Nat. Ecol. Evol.">
        <title>Genome expansion and lineage-specific genetic innovations in the forest pathogenic fungi Armillaria.</title>
        <authorList>
            <person name="Sipos G."/>
            <person name="Prasanna A.N."/>
            <person name="Walter M.C."/>
            <person name="O'Connor E."/>
            <person name="Balint B."/>
            <person name="Krizsan K."/>
            <person name="Kiss B."/>
            <person name="Hess J."/>
            <person name="Varga T."/>
            <person name="Slot J."/>
            <person name="Riley R."/>
            <person name="Boka B."/>
            <person name="Rigling D."/>
            <person name="Barry K."/>
            <person name="Lee J."/>
            <person name="Mihaltcheva S."/>
            <person name="LaButti K."/>
            <person name="Lipzen A."/>
            <person name="Waldron R."/>
            <person name="Moloney N.M."/>
            <person name="Sperisen C."/>
            <person name="Kredics L."/>
            <person name="Vagvoelgyi C."/>
            <person name="Patrignani A."/>
            <person name="Fitzpatrick D."/>
            <person name="Nagy I."/>
            <person name="Doyle S."/>
            <person name="Anderson J.B."/>
            <person name="Grigoriev I.V."/>
            <person name="Gueldener U."/>
            <person name="Muensterkoetter M."/>
            <person name="Nagy L.G."/>
        </authorList>
    </citation>
    <scope>NUCLEOTIDE SEQUENCE [LARGE SCALE GENOMIC DNA]</scope>
    <source>
        <strain evidence="3">28-4</strain>
    </source>
</reference>
<keyword evidence="3" id="KW-1185">Reference proteome</keyword>
<sequence>MCIQGAPLSNAEPDARVLQNRSKSQSYYWRHRETILRNRATRYAEKKQNGSPIRKTRIRSDNERAAQAQRSRESYHRNRDAILKRRQGQRRVNQESASTPEGNPSSTDGVISSIAAVTTTSSPKEKEKQSDKTSLAFWGLLDRALPPEVILSDRQLEALQRITDPVVQYIERLYLRFRFLFRRDEAYHEEDSLIFQDRAEEMEALLTQINRCSDAILNIIGYGKEYERVNSLAAQALTISGWVSELEIEALDDPNGLIRAHRNKRLMYQQT</sequence>
<proteinExistence type="predicted"/>
<dbReference type="AlphaFoldDB" id="A0A2H3AWE8"/>
<dbReference type="Proteomes" id="UP000218334">
    <property type="component" value="Unassembled WGS sequence"/>
</dbReference>
<organism evidence="2 3">
    <name type="scientific">Armillaria solidipes</name>
    <dbReference type="NCBI Taxonomy" id="1076256"/>
    <lineage>
        <taxon>Eukaryota</taxon>
        <taxon>Fungi</taxon>
        <taxon>Dikarya</taxon>
        <taxon>Basidiomycota</taxon>
        <taxon>Agaricomycotina</taxon>
        <taxon>Agaricomycetes</taxon>
        <taxon>Agaricomycetidae</taxon>
        <taxon>Agaricales</taxon>
        <taxon>Marasmiineae</taxon>
        <taxon>Physalacriaceae</taxon>
        <taxon>Armillaria</taxon>
    </lineage>
</organism>
<dbReference type="EMBL" id="KZ293511">
    <property type="protein sequence ID" value="PBK59172.1"/>
    <property type="molecule type" value="Genomic_DNA"/>
</dbReference>
<feature type="compositionally biased region" description="Polar residues" evidence="1">
    <location>
        <begin position="90"/>
        <end position="109"/>
    </location>
</feature>
<protein>
    <submittedName>
        <fullName evidence="2">Uncharacterized protein</fullName>
    </submittedName>
</protein>
<feature type="compositionally biased region" description="Basic and acidic residues" evidence="1">
    <location>
        <begin position="60"/>
        <end position="83"/>
    </location>
</feature>
<feature type="region of interest" description="Disordered" evidence="1">
    <location>
        <begin position="60"/>
        <end position="110"/>
    </location>
</feature>
<evidence type="ECO:0000256" key="1">
    <source>
        <dbReference type="SAM" id="MobiDB-lite"/>
    </source>
</evidence>
<evidence type="ECO:0000313" key="2">
    <source>
        <dbReference type="EMBL" id="PBK59172.1"/>
    </source>
</evidence>
<evidence type="ECO:0000313" key="3">
    <source>
        <dbReference type="Proteomes" id="UP000218334"/>
    </source>
</evidence>
<accession>A0A2H3AWE8</accession>